<feature type="signal peptide" evidence="1">
    <location>
        <begin position="1"/>
        <end position="21"/>
    </location>
</feature>
<comment type="caution">
    <text evidence="2">The sequence shown here is derived from an EMBL/GenBank/DDBJ whole genome shotgun (WGS) entry which is preliminary data.</text>
</comment>
<dbReference type="OrthoDB" id="3928002at2759"/>
<dbReference type="AlphaFoldDB" id="A0A8H7AQQ1"/>
<dbReference type="PANTHER" id="PTHR38049">
    <property type="entry name" value="RICIN B LECTIN DOMAIN-CONTAINING PROTEIN"/>
    <property type="match status" value="1"/>
</dbReference>
<evidence type="ECO:0000313" key="2">
    <source>
        <dbReference type="EMBL" id="KAF7511441.1"/>
    </source>
</evidence>
<sequence>MVLGIITSIAACPAIIGTVEAVRQGQRQSAKERHRGAKTNLVVSSSNSEIDGCPVELRDGRLYIATRADRGSGKRPKGHPFAGYFLPYPEQTWGRRGEGLVSTISDDPPQLNWIFVDDDTYELRYGDKLASQGHIVGPWDCTSIDKRLTLEGWEGFVAVEEVEYLDEQDEEGRATEGWDDKGERKSWVLWFDRDDDALATKIAGWKVVEVELIRKERRKRKDDEGG</sequence>
<protein>
    <submittedName>
        <fullName evidence="2">Uncharacterized protein</fullName>
    </submittedName>
</protein>
<keyword evidence="1" id="KW-0732">Signal</keyword>
<evidence type="ECO:0000313" key="3">
    <source>
        <dbReference type="Proteomes" id="UP000606974"/>
    </source>
</evidence>
<gene>
    <name evidence="2" type="ORF">GJ744_004630</name>
</gene>
<accession>A0A8H7AQQ1</accession>
<dbReference type="EMBL" id="JAACFV010000020">
    <property type="protein sequence ID" value="KAF7511441.1"/>
    <property type="molecule type" value="Genomic_DNA"/>
</dbReference>
<dbReference type="Proteomes" id="UP000606974">
    <property type="component" value="Unassembled WGS sequence"/>
</dbReference>
<name>A0A8H7AQQ1_9EURO</name>
<keyword evidence="3" id="KW-1185">Reference proteome</keyword>
<proteinExistence type="predicted"/>
<organism evidence="2 3">
    <name type="scientific">Endocarpon pusillum</name>
    <dbReference type="NCBI Taxonomy" id="364733"/>
    <lineage>
        <taxon>Eukaryota</taxon>
        <taxon>Fungi</taxon>
        <taxon>Dikarya</taxon>
        <taxon>Ascomycota</taxon>
        <taxon>Pezizomycotina</taxon>
        <taxon>Eurotiomycetes</taxon>
        <taxon>Chaetothyriomycetidae</taxon>
        <taxon>Verrucariales</taxon>
        <taxon>Verrucariaceae</taxon>
        <taxon>Endocarpon</taxon>
    </lineage>
</organism>
<reference evidence="2" key="1">
    <citation type="submission" date="2020-02" db="EMBL/GenBank/DDBJ databases">
        <authorList>
            <person name="Palmer J.M."/>
        </authorList>
    </citation>
    <scope>NUCLEOTIDE SEQUENCE</scope>
    <source>
        <strain evidence="2">EPUS1.4</strain>
        <tissue evidence="2">Thallus</tissue>
    </source>
</reference>
<evidence type="ECO:0000256" key="1">
    <source>
        <dbReference type="SAM" id="SignalP"/>
    </source>
</evidence>
<feature type="chain" id="PRO_5034074790" evidence="1">
    <location>
        <begin position="22"/>
        <end position="226"/>
    </location>
</feature>
<dbReference type="PANTHER" id="PTHR38049:SF2">
    <property type="entry name" value="RICIN B LECTIN DOMAIN-CONTAINING PROTEIN"/>
    <property type="match status" value="1"/>
</dbReference>